<keyword evidence="1" id="KW-0472">Membrane</keyword>
<reference evidence="2" key="1">
    <citation type="journal article" date="2019" name="Sci. Rep.">
        <title>Draft genome of Tanacetum cinerariifolium, the natural source of mosquito coil.</title>
        <authorList>
            <person name="Yamashiro T."/>
            <person name="Shiraishi A."/>
            <person name="Satake H."/>
            <person name="Nakayama K."/>
        </authorList>
    </citation>
    <scope>NUCLEOTIDE SEQUENCE</scope>
</reference>
<proteinExistence type="predicted"/>
<keyword evidence="1" id="KW-0812">Transmembrane</keyword>
<evidence type="ECO:0000313" key="2">
    <source>
        <dbReference type="EMBL" id="GEU67234.1"/>
    </source>
</evidence>
<dbReference type="EMBL" id="BKCJ010005528">
    <property type="protein sequence ID" value="GEU67234.1"/>
    <property type="molecule type" value="Genomic_DNA"/>
</dbReference>
<protein>
    <submittedName>
        <fullName evidence="2">Uncharacterized protein</fullName>
    </submittedName>
</protein>
<feature type="transmembrane region" description="Helical" evidence="1">
    <location>
        <begin position="6"/>
        <end position="26"/>
    </location>
</feature>
<accession>A0A6L2M3T3</accession>
<sequence length="185" mass="20523">MLPPTLLLECGQLCFFLGQASLLLFYRLCVIEQIQLMFGAEGFSLIINVLGTPVVWAVVYAITSACALRRSRSRIFILVGNCLLMVTFCSSESDLTITNVSIFVILRGPSPIVTSNGVSLNGHDSSPEKPTRGVLESTRRDLINGFNFRKQCSYITSHELSLSKYALFSSLPDMYTLITTWLDKP</sequence>
<name>A0A6L2M3T3_TANCI</name>
<feature type="transmembrane region" description="Helical" evidence="1">
    <location>
        <begin position="38"/>
        <end position="62"/>
    </location>
</feature>
<dbReference type="AlphaFoldDB" id="A0A6L2M3T3"/>
<gene>
    <name evidence="2" type="ORF">Tci_039212</name>
</gene>
<keyword evidence="1" id="KW-1133">Transmembrane helix</keyword>
<comment type="caution">
    <text evidence="2">The sequence shown here is derived from an EMBL/GenBank/DDBJ whole genome shotgun (WGS) entry which is preliminary data.</text>
</comment>
<evidence type="ECO:0000256" key="1">
    <source>
        <dbReference type="SAM" id="Phobius"/>
    </source>
</evidence>
<organism evidence="2">
    <name type="scientific">Tanacetum cinerariifolium</name>
    <name type="common">Dalmatian daisy</name>
    <name type="synonym">Chrysanthemum cinerariifolium</name>
    <dbReference type="NCBI Taxonomy" id="118510"/>
    <lineage>
        <taxon>Eukaryota</taxon>
        <taxon>Viridiplantae</taxon>
        <taxon>Streptophyta</taxon>
        <taxon>Embryophyta</taxon>
        <taxon>Tracheophyta</taxon>
        <taxon>Spermatophyta</taxon>
        <taxon>Magnoliopsida</taxon>
        <taxon>eudicotyledons</taxon>
        <taxon>Gunneridae</taxon>
        <taxon>Pentapetalae</taxon>
        <taxon>asterids</taxon>
        <taxon>campanulids</taxon>
        <taxon>Asterales</taxon>
        <taxon>Asteraceae</taxon>
        <taxon>Asteroideae</taxon>
        <taxon>Anthemideae</taxon>
        <taxon>Anthemidinae</taxon>
        <taxon>Tanacetum</taxon>
    </lineage>
</organism>